<evidence type="ECO:0000256" key="7">
    <source>
        <dbReference type="ARBA" id="ARBA00022777"/>
    </source>
</evidence>
<dbReference type="GO" id="GO:0006950">
    <property type="term" value="P:response to stress"/>
    <property type="evidence" value="ECO:0007669"/>
    <property type="project" value="UniProtKB-ARBA"/>
</dbReference>
<dbReference type="Pfam" id="PF18394">
    <property type="entry name" value="TBK1_CCD1"/>
    <property type="match status" value="1"/>
</dbReference>
<evidence type="ECO:0000256" key="5">
    <source>
        <dbReference type="ARBA" id="ARBA00022679"/>
    </source>
</evidence>
<evidence type="ECO:0000256" key="9">
    <source>
        <dbReference type="ARBA" id="ARBA00048789"/>
    </source>
</evidence>
<evidence type="ECO:0000313" key="12">
    <source>
        <dbReference type="EMBL" id="KAJ3603160.1"/>
    </source>
</evidence>
<dbReference type="Gene3D" id="3.10.20.90">
    <property type="entry name" value="Phosphatidylinositol 3-kinase Catalytic Subunit, Chain A, domain 1"/>
    <property type="match status" value="1"/>
</dbReference>
<dbReference type="FunFam" id="3.30.200.20:FF:000106">
    <property type="entry name" value="serine/threonine-protein kinase TBK1 isoform X1"/>
    <property type="match status" value="1"/>
</dbReference>
<proteinExistence type="predicted"/>
<keyword evidence="3" id="KW-0963">Cytoplasm</keyword>
<evidence type="ECO:0000256" key="6">
    <source>
        <dbReference type="ARBA" id="ARBA00022741"/>
    </source>
</evidence>
<dbReference type="FunFam" id="3.10.20.90:FF:000112">
    <property type="entry name" value="TANK binding kinase TBK1"/>
    <property type="match status" value="1"/>
</dbReference>
<accession>A0A9Q0IM32</accession>
<comment type="catalytic activity">
    <reaction evidence="9">
        <text>L-seryl-[I-kappa-B protein] + ATP = O-phospho-L-seryl-[I-kappa-B protein] + ADP + H(+)</text>
        <dbReference type="Rhea" id="RHEA:19073"/>
        <dbReference type="Rhea" id="RHEA-COMP:13698"/>
        <dbReference type="Rhea" id="RHEA-COMP:13699"/>
        <dbReference type="ChEBI" id="CHEBI:15378"/>
        <dbReference type="ChEBI" id="CHEBI:29999"/>
        <dbReference type="ChEBI" id="CHEBI:30616"/>
        <dbReference type="ChEBI" id="CHEBI:83421"/>
        <dbReference type="ChEBI" id="CHEBI:456216"/>
        <dbReference type="EC" id="2.7.11.10"/>
    </reaction>
</comment>
<comment type="caution">
    <text evidence="12">The sequence shown here is derived from an EMBL/GenBank/DDBJ whole genome shotgun (WGS) entry which is preliminary data.</text>
</comment>
<evidence type="ECO:0000256" key="10">
    <source>
        <dbReference type="PROSITE-ProRule" id="PRU10141"/>
    </source>
</evidence>
<dbReference type="Proteomes" id="UP001148018">
    <property type="component" value="Unassembled WGS sequence"/>
</dbReference>
<dbReference type="AlphaFoldDB" id="A0A9Q0IM32"/>
<keyword evidence="7" id="KW-0418">Kinase</keyword>
<comment type="subcellular location">
    <subcellularLocation>
        <location evidence="1">Cytoplasm</location>
    </subcellularLocation>
</comment>
<keyword evidence="5" id="KW-0808">Transferase</keyword>
<feature type="binding site" evidence="10">
    <location>
        <position position="39"/>
    </location>
    <ligand>
        <name>ATP</name>
        <dbReference type="ChEBI" id="CHEBI:30616"/>
    </ligand>
</feature>
<dbReference type="Pfam" id="PF18396">
    <property type="entry name" value="TBK1_ULD"/>
    <property type="match status" value="1"/>
</dbReference>
<keyword evidence="6 10" id="KW-0547">Nucleotide-binding</keyword>
<evidence type="ECO:0000313" key="13">
    <source>
        <dbReference type="Proteomes" id="UP001148018"/>
    </source>
</evidence>
<organism evidence="12 13">
    <name type="scientific">Muraenolepis orangiensis</name>
    <name type="common">Patagonian moray cod</name>
    <dbReference type="NCBI Taxonomy" id="630683"/>
    <lineage>
        <taxon>Eukaryota</taxon>
        <taxon>Metazoa</taxon>
        <taxon>Chordata</taxon>
        <taxon>Craniata</taxon>
        <taxon>Vertebrata</taxon>
        <taxon>Euteleostomi</taxon>
        <taxon>Actinopterygii</taxon>
        <taxon>Neopterygii</taxon>
        <taxon>Teleostei</taxon>
        <taxon>Neoteleostei</taxon>
        <taxon>Acanthomorphata</taxon>
        <taxon>Zeiogadaria</taxon>
        <taxon>Gadariae</taxon>
        <taxon>Gadiformes</taxon>
        <taxon>Muraenolepidoidei</taxon>
        <taxon>Muraenolepididae</taxon>
        <taxon>Muraenolepis</taxon>
    </lineage>
</organism>
<evidence type="ECO:0000259" key="11">
    <source>
        <dbReference type="PROSITE" id="PS50011"/>
    </source>
</evidence>
<dbReference type="InterPro" id="IPR017441">
    <property type="entry name" value="Protein_kinase_ATP_BS"/>
</dbReference>
<name>A0A9Q0IM32_9TELE</name>
<dbReference type="GO" id="GO:0005737">
    <property type="term" value="C:cytoplasm"/>
    <property type="evidence" value="ECO:0007669"/>
    <property type="project" value="UniProtKB-SubCell"/>
</dbReference>
<dbReference type="GO" id="GO:0010628">
    <property type="term" value="P:positive regulation of gene expression"/>
    <property type="evidence" value="ECO:0007669"/>
    <property type="project" value="UniProtKB-ARBA"/>
</dbReference>
<dbReference type="InterPro" id="IPR051180">
    <property type="entry name" value="IKK"/>
</dbReference>
<dbReference type="InterPro" id="IPR008271">
    <property type="entry name" value="Ser/Thr_kinase_AS"/>
</dbReference>
<dbReference type="PROSITE" id="PS50011">
    <property type="entry name" value="PROTEIN_KINASE_DOM"/>
    <property type="match status" value="1"/>
</dbReference>
<evidence type="ECO:0000256" key="1">
    <source>
        <dbReference type="ARBA" id="ARBA00004496"/>
    </source>
</evidence>
<dbReference type="SUPFAM" id="SSF56112">
    <property type="entry name" value="Protein kinase-like (PK-like)"/>
    <property type="match status" value="1"/>
</dbReference>
<evidence type="ECO:0000256" key="4">
    <source>
        <dbReference type="ARBA" id="ARBA00022527"/>
    </source>
</evidence>
<dbReference type="Gene3D" id="3.30.200.20">
    <property type="entry name" value="Phosphorylase Kinase, domain 1"/>
    <property type="match status" value="1"/>
</dbReference>
<dbReference type="EMBL" id="JANIIK010000046">
    <property type="protein sequence ID" value="KAJ3603160.1"/>
    <property type="molecule type" value="Genomic_DNA"/>
</dbReference>
<sequence length="652" mass="74230">MTSSTKYYLWTVQDVLGHGATATVYKARNKKTGDVVAVKVFNQSSYNRSHEVQIREFEMLRRLNHNNIVRLFAVEEFGAGQKVLVMEYCSGGNLLSLLEEPKNAFGLPEMEFLIVLQCVVQGMNHLRENRVVHRDIKPGNIMCQMGEDGRSVYKLTDFGAARELGDEEKFVSIYGTEEYLHPDMYKRAVLRKPQQTEYGVTVDLWSIGVTFYQVATGSLPFMPYGGPRKNKPTMHKITTQKPVGSIAGMQRVEDGPIDWGYNLPASSQLSQGLASQLVPVLAGILEADQERCWSFDQFFMATTDILKREPIHVFSVLQATASCIYIHHHNTVSMFLEEVASQTGMVVEKQQLLYLGHELPLEGSMKVVNLPPTTASNPLLLLGPGPDMNPGLLCREPETPVIPSRFNSVADYRFSKAIVGLVHLFLRIVQKMHDQRGLLLQGYYSYMMKLRRECETAMVSITMVTLRLQTCLEMKHKIDQYPSEIPGLTEYNNKLQLIREQLPIYVGGVQQFENQLEHLLIEQAKLAETLANDKSLQKMRMLLEKITEIHQMFRKNRQLDLGYNDEQIHKFEKIHLSAYIKRIKSLFRDDSVPRYNELLAISTTWTRMHHLKEEMEILVQELECNNSIIESLGAVSPAVAALEPSLTRPSTL</sequence>
<dbReference type="FunFam" id="1.10.510.10:FF:000100">
    <property type="entry name" value="inhibitor of nuclear factor kappa-B kinase subunit epsilon"/>
    <property type="match status" value="1"/>
</dbReference>
<reference evidence="12" key="1">
    <citation type="submission" date="2022-07" db="EMBL/GenBank/DDBJ databases">
        <title>Chromosome-level genome of Muraenolepis orangiensis.</title>
        <authorList>
            <person name="Kim J."/>
        </authorList>
    </citation>
    <scope>NUCLEOTIDE SEQUENCE</scope>
    <source>
        <strain evidence="12">KU_S4_2022</strain>
        <tissue evidence="12">Muscle</tissue>
    </source>
</reference>
<dbReference type="InterPro" id="IPR000719">
    <property type="entry name" value="Prot_kinase_dom"/>
</dbReference>
<dbReference type="EC" id="2.7.11.10" evidence="2"/>
<dbReference type="InterPro" id="IPR041087">
    <property type="entry name" value="TBK1_ULD"/>
</dbReference>
<dbReference type="PANTHER" id="PTHR22969">
    <property type="entry name" value="IKB KINASE"/>
    <property type="match status" value="1"/>
</dbReference>
<keyword evidence="13" id="KW-1185">Reference proteome</keyword>
<keyword evidence="4" id="KW-0723">Serine/threonine-protein kinase</keyword>
<evidence type="ECO:0000256" key="2">
    <source>
        <dbReference type="ARBA" id="ARBA00012442"/>
    </source>
</evidence>
<dbReference type="GO" id="GO:0009967">
    <property type="term" value="P:positive regulation of signal transduction"/>
    <property type="evidence" value="ECO:0007669"/>
    <property type="project" value="UniProtKB-ARBA"/>
</dbReference>
<keyword evidence="8 10" id="KW-0067">ATP-binding</keyword>
<feature type="domain" description="Protein kinase" evidence="11">
    <location>
        <begin position="10"/>
        <end position="315"/>
    </location>
</feature>
<gene>
    <name evidence="12" type="ORF">NHX12_030903</name>
</gene>
<dbReference type="SMART" id="SM00220">
    <property type="entry name" value="S_TKc"/>
    <property type="match status" value="1"/>
</dbReference>
<evidence type="ECO:0000256" key="3">
    <source>
        <dbReference type="ARBA" id="ARBA00022490"/>
    </source>
</evidence>
<dbReference type="PROSITE" id="PS00108">
    <property type="entry name" value="PROTEIN_KINASE_ST"/>
    <property type="match status" value="1"/>
</dbReference>
<dbReference type="Gene3D" id="1.20.1270.420">
    <property type="match status" value="1"/>
</dbReference>
<dbReference type="GO" id="GO:0045089">
    <property type="term" value="P:positive regulation of innate immune response"/>
    <property type="evidence" value="ECO:0007669"/>
    <property type="project" value="UniProtKB-ARBA"/>
</dbReference>
<dbReference type="InterPro" id="IPR041309">
    <property type="entry name" value="TBK1_CC1"/>
</dbReference>
<protein>
    <recommendedName>
        <fullName evidence="2">IkappaB kinase</fullName>
        <ecNumber evidence="2">2.7.11.10</ecNumber>
    </recommendedName>
</protein>
<dbReference type="OrthoDB" id="10013850at2759"/>
<dbReference type="Pfam" id="PF00069">
    <property type="entry name" value="Pkinase"/>
    <property type="match status" value="1"/>
</dbReference>
<dbReference type="InterPro" id="IPR011009">
    <property type="entry name" value="Kinase-like_dom_sf"/>
</dbReference>
<dbReference type="Gene3D" id="1.10.510.10">
    <property type="entry name" value="Transferase(Phosphotransferase) domain 1"/>
    <property type="match status" value="1"/>
</dbReference>
<dbReference type="PANTHER" id="PTHR22969:SF10">
    <property type="entry name" value="INHIBITOR OF NUCLEAR FACTOR KAPPA-B KINASE SUBUNIT EPSILON"/>
    <property type="match status" value="1"/>
</dbReference>
<dbReference type="GO" id="GO:0008384">
    <property type="term" value="F:IkappaB kinase activity"/>
    <property type="evidence" value="ECO:0007669"/>
    <property type="project" value="UniProtKB-EC"/>
</dbReference>
<dbReference type="GO" id="GO:0005524">
    <property type="term" value="F:ATP binding"/>
    <property type="evidence" value="ECO:0007669"/>
    <property type="project" value="UniProtKB-UniRule"/>
</dbReference>
<evidence type="ECO:0000256" key="8">
    <source>
        <dbReference type="ARBA" id="ARBA00022840"/>
    </source>
</evidence>
<dbReference type="PROSITE" id="PS00107">
    <property type="entry name" value="PROTEIN_KINASE_ATP"/>
    <property type="match status" value="1"/>
</dbReference>